<dbReference type="AlphaFoldDB" id="A0A552X1E7"/>
<evidence type="ECO:0000259" key="3">
    <source>
        <dbReference type="Pfam" id="PF11954"/>
    </source>
</evidence>
<comment type="caution">
    <text evidence="4">The sequence shown here is derived from an EMBL/GenBank/DDBJ whole genome shotgun (WGS) entry which is preliminary data.</text>
</comment>
<keyword evidence="4" id="KW-0378">Hydrolase</keyword>
<evidence type="ECO:0000313" key="5">
    <source>
        <dbReference type="Proteomes" id="UP000320359"/>
    </source>
</evidence>
<gene>
    <name evidence="4" type="ORF">FM042_07630</name>
</gene>
<protein>
    <submittedName>
        <fullName evidence="4">Serine hydrolase</fullName>
    </submittedName>
</protein>
<evidence type="ECO:0000259" key="2">
    <source>
        <dbReference type="Pfam" id="PF00144"/>
    </source>
</evidence>
<keyword evidence="5" id="KW-1185">Reference proteome</keyword>
<dbReference type="InterPro" id="IPR012338">
    <property type="entry name" value="Beta-lactam/transpept-like"/>
</dbReference>
<dbReference type="InterPro" id="IPR021860">
    <property type="entry name" value="Peptidase_S12_Pab87-rel_C"/>
</dbReference>
<proteinExistence type="predicted"/>
<dbReference type="PANTHER" id="PTHR46825:SF15">
    <property type="entry name" value="BETA-LACTAMASE-RELATED DOMAIN-CONTAINING PROTEIN"/>
    <property type="match status" value="1"/>
</dbReference>
<dbReference type="EMBL" id="VJWL01000002">
    <property type="protein sequence ID" value="TRW48844.1"/>
    <property type="molecule type" value="Genomic_DNA"/>
</dbReference>
<dbReference type="GO" id="GO:0016787">
    <property type="term" value="F:hydrolase activity"/>
    <property type="evidence" value="ECO:0007669"/>
    <property type="project" value="UniProtKB-KW"/>
</dbReference>
<dbReference type="Proteomes" id="UP000320359">
    <property type="component" value="Unassembled WGS sequence"/>
</dbReference>
<dbReference type="InterPro" id="IPR001466">
    <property type="entry name" value="Beta-lactam-related"/>
</dbReference>
<organism evidence="4 5">
    <name type="scientific">Aliidiomarina halalkaliphila</name>
    <dbReference type="NCBI Taxonomy" id="2593535"/>
    <lineage>
        <taxon>Bacteria</taxon>
        <taxon>Pseudomonadati</taxon>
        <taxon>Pseudomonadota</taxon>
        <taxon>Gammaproteobacteria</taxon>
        <taxon>Alteromonadales</taxon>
        <taxon>Idiomarinaceae</taxon>
        <taxon>Aliidiomarina</taxon>
    </lineage>
</organism>
<dbReference type="Pfam" id="PF11954">
    <property type="entry name" value="DUF3471"/>
    <property type="match status" value="1"/>
</dbReference>
<feature type="domain" description="Peptidase S12 Pab87-related C-terminal" evidence="3">
    <location>
        <begin position="417"/>
        <end position="504"/>
    </location>
</feature>
<dbReference type="RefSeq" id="WP_143235830.1">
    <property type="nucleotide sequence ID" value="NZ_VJWL01000002.1"/>
</dbReference>
<evidence type="ECO:0000256" key="1">
    <source>
        <dbReference type="SAM" id="SignalP"/>
    </source>
</evidence>
<feature type="chain" id="PRO_5021777258" evidence="1">
    <location>
        <begin position="23"/>
        <end position="532"/>
    </location>
</feature>
<dbReference type="PANTHER" id="PTHR46825">
    <property type="entry name" value="D-ALANYL-D-ALANINE-CARBOXYPEPTIDASE/ENDOPEPTIDASE AMPH"/>
    <property type="match status" value="1"/>
</dbReference>
<feature type="signal peptide" evidence="1">
    <location>
        <begin position="1"/>
        <end position="22"/>
    </location>
</feature>
<keyword evidence="1" id="KW-0732">Signal</keyword>
<dbReference type="Gene3D" id="3.40.710.10">
    <property type="entry name" value="DD-peptidase/beta-lactamase superfamily"/>
    <property type="match status" value="1"/>
</dbReference>
<accession>A0A552X1E7</accession>
<reference evidence="4 5" key="1">
    <citation type="submission" date="2019-07" db="EMBL/GenBank/DDBJ databases">
        <authorList>
            <person name="Yang M."/>
            <person name="Zhao D."/>
            <person name="Xiang H."/>
        </authorList>
    </citation>
    <scope>NUCLEOTIDE SEQUENCE [LARGE SCALE GENOMIC DNA]</scope>
    <source>
        <strain evidence="4 5">IM1326</strain>
    </source>
</reference>
<name>A0A552X1E7_9GAMM</name>
<dbReference type="InterPro" id="IPR050491">
    <property type="entry name" value="AmpC-like"/>
</dbReference>
<evidence type="ECO:0000313" key="4">
    <source>
        <dbReference type="EMBL" id="TRW48844.1"/>
    </source>
</evidence>
<dbReference type="SUPFAM" id="SSF56601">
    <property type="entry name" value="beta-lactamase/transpeptidase-like"/>
    <property type="match status" value="1"/>
</dbReference>
<dbReference type="OrthoDB" id="119951at2"/>
<sequence length="532" mass="60289">MQKSFTLLIAGLMLASMNLACASTDAAATATAQDQAIEATLADLHEYIEAGREQWGIPGMAVAIVHKDELIHLRGYGVLKQGESATVDGDTLFGVASTSKAMTAATLAMLVDEGKLDWDDRVIDHLPWFQLQDPWVTREVRIRDLLTHQVGVGRMTGNRIQFMPAADRETVIRQMRYHEPEAPFRSRYVYSNVMYSVAGEITAAVSGMSWDEFMATRLFAPLNMTRSNTSITQFDNNDSNIAWPHQWIDGELVTIARRNFDNVGPSASVNTSVRDMAQWMRLQLGEPGEYNGQRILSPEVMAQMHSPHVVTGRGDRESPIRAYGLGWSLDDYRGLQISQHGGATDGFNTSLVLVPELDLGIVVVTNTFTTYRVAVVNEIIDRIAGFEPRDWNSELYAQYQERYQEVTAEREAIHAARERNTQPTLSPEQMVGAYYDPQYKNVRIFQNENGGLSMEFWDDGVSILDLEHWHHDTWRASWRNRAQREKFVYFTRDDEGNAASLEVRFTLRPALLQVGIYPTPYYRDVSFKRIDK</sequence>
<dbReference type="Pfam" id="PF00144">
    <property type="entry name" value="Beta-lactamase"/>
    <property type="match status" value="1"/>
</dbReference>
<feature type="domain" description="Beta-lactamase-related" evidence="2">
    <location>
        <begin position="46"/>
        <end position="375"/>
    </location>
</feature>
<dbReference type="Gene3D" id="2.40.128.600">
    <property type="match status" value="1"/>
</dbReference>